<dbReference type="PANTHER" id="PTHR47705:SF1">
    <property type="entry name" value="PNP_UDP_1 DOMAIN-CONTAINING PROTEIN"/>
    <property type="match status" value="1"/>
</dbReference>
<feature type="domain" description="Winged helix-turn-helix" evidence="1">
    <location>
        <begin position="181"/>
        <end position="243"/>
    </location>
</feature>
<dbReference type="OrthoDB" id="1577640at2759"/>
<dbReference type="InterPro" id="IPR055121">
    <property type="entry name" value="HTH_69"/>
</dbReference>
<organism evidence="2">
    <name type="scientific">Ooceraea biroi</name>
    <name type="common">Clonal raider ant</name>
    <name type="synonym">Cerapachys biroi</name>
    <dbReference type="NCBI Taxonomy" id="2015173"/>
    <lineage>
        <taxon>Eukaryota</taxon>
        <taxon>Metazoa</taxon>
        <taxon>Ecdysozoa</taxon>
        <taxon>Arthropoda</taxon>
        <taxon>Hexapoda</taxon>
        <taxon>Insecta</taxon>
        <taxon>Pterygota</taxon>
        <taxon>Neoptera</taxon>
        <taxon>Endopterygota</taxon>
        <taxon>Hymenoptera</taxon>
        <taxon>Apocrita</taxon>
        <taxon>Aculeata</taxon>
        <taxon>Formicoidea</taxon>
        <taxon>Formicidae</taxon>
        <taxon>Dorylinae</taxon>
        <taxon>Ooceraea</taxon>
    </lineage>
</organism>
<dbReference type="PANTHER" id="PTHR47705">
    <property type="entry name" value="AGAP000321-PA"/>
    <property type="match status" value="1"/>
</dbReference>
<name>A0A3L8D3A9_OOCBI</name>
<protein>
    <recommendedName>
        <fullName evidence="1">Winged helix-turn-helix domain-containing protein</fullName>
    </recommendedName>
</protein>
<dbReference type="Gene3D" id="3.40.50.1580">
    <property type="entry name" value="Nucleoside phosphorylase domain"/>
    <property type="match status" value="1"/>
</dbReference>
<accession>A0A3L8D3A9</accession>
<dbReference type="InterPro" id="IPR035994">
    <property type="entry name" value="Nucleoside_phosphorylase_sf"/>
</dbReference>
<proteinExistence type="predicted"/>
<dbReference type="EMBL" id="QOIP01000014">
    <property type="protein sequence ID" value="RLU14726.1"/>
    <property type="molecule type" value="Genomic_DNA"/>
</dbReference>
<comment type="caution">
    <text evidence="2">The sequence shown here is derived from an EMBL/GenBank/DDBJ whole genome shotgun (WGS) entry which is preliminary data.</text>
</comment>
<reference evidence="2" key="2">
    <citation type="submission" date="2018-07" db="EMBL/GenBank/DDBJ databases">
        <authorList>
            <person name="Mckenzie S.K."/>
            <person name="Kronauer D.J.C."/>
        </authorList>
    </citation>
    <scope>NUCLEOTIDE SEQUENCE</scope>
    <source>
        <strain evidence="2">Clonal line C1</strain>
    </source>
</reference>
<dbReference type="AlphaFoldDB" id="A0A3L8D3A9"/>
<evidence type="ECO:0000259" key="1">
    <source>
        <dbReference type="Pfam" id="PF22979"/>
    </source>
</evidence>
<reference evidence="2" key="1">
    <citation type="journal article" date="2018" name="Genome Res.">
        <title>The genomic architecture and molecular evolution of ant odorant receptors.</title>
        <authorList>
            <person name="McKenzie S.K."/>
            <person name="Kronauer D.J.C."/>
        </authorList>
    </citation>
    <scope>NUCLEOTIDE SEQUENCE [LARGE SCALE GENOMIC DNA]</scope>
    <source>
        <strain evidence="2">Clonal line C1</strain>
    </source>
</reference>
<evidence type="ECO:0000313" key="2">
    <source>
        <dbReference type="EMBL" id="RLU14726.1"/>
    </source>
</evidence>
<dbReference type="GO" id="GO:0003824">
    <property type="term" value="F:catalytic activity"/>
    <property type="evidence" value="ECO:0007669"/>
    <property type="project" value="InterPro"/>
</dbReference>
<dbReference type="Proteomes" id="UP000279307">
    <property type="component" value="Chromosome 14"/>
</dbReference>
<dbReference type="Pfam" id="PF22979">
    <property type="entry name" value="HTH_69"/>
    <property type="match status" value="1"/>
</dbReference>
<dbReference type="GO" id="GO:0009116">
    <property type="term" value="P:nucleoside metabolic process"/>
    <property type="evidence" value="ECO:0007669"/>
    <property type="project" value="InterPro"/>
</dbReference>
<sequence length="586" mass="65510">MRPVDTHSDFLRAEHIVMTPKCKTSNSTTLIIERQALEPPTENGNENNVHVAGGDHKGIVINKQAAAVTNGEVCPAQLCLQFRVFLVSAQTGKHTQEQRTLQFWFTNTLSETEQPSVAQEFFRELVTPQEFPRDYVGFIKKIMKLMQHKYPSIKKLEVELRQLEEPITLPSRPLSTDETVMGQVIELTVEKVLELIESAYPNPVTVVDISKQHGWEPSDVEAKLKELQEKGLVKAMDHGAFTRVVHEDTQVQVVKQMPTMASAKQPTIAIITAQYCEKLAVDSLIENKETFVRYTTVGESNIYTLGNIGTHRIVCTKLPTVGHTREAMTAAGNTTTRLLGTFQKVDYVFLVGVGGGVPHYTDYNKHVRLGDVVISHPTPLNKKYTYIYCESAKMTENGNYYFETKEYCPPNLSLQEIAATLKKQAENETIPPWQEYVGKGLENLVNQSEHDFNAPPPESDKLYMAIGERDVIEVAHPTAPQDSTNKRTDGCSRIHLAPVASGRQIARDDQLRQKFASRFGALAFDAEMDAVVESILGNCRENFVVIRGIADYKDGTRIKEWQPYAALAAASVMKAIICAMDPPTND</sequence>
<gene>
    <name evidence="2" type="ORF">DMN91_012613</name>
</gene>
<dbReference type="SUPFAM" id="SSF53167">
    <property type="entry name" value="Purine and uridine phosphorylases"/>
    <property type="match status" value="1"/>
</dbReference>